<dbReference type="InterPro" id="IPR050188">
    <property type="entry name" value="RluA_PseudoU_synthase"/>
</dbReference>
<evidence type="ECO:0000313" key="6">
    <source>
        <dbReference type="Proteomes" id="UP000021369"/>
    </source>
</evidence>
<comment type="caution">
    <text evidence="5">The sequence shown here is derived from an EMBL/GenBank/DDBJ whole genome shotgun (WGS) entry which is preliminary data.</text>
</comment>
<name>A0A011WQI1_RUMAL</name>
<dbReference type="InterPro" id="IPR006145">
    <property type="entry name" value="PsdUridine_synth_RsuA/RluA"/>
</dbReference>
<dbReference type="OrthoDB" id="9807829at2"/>
<evidence type="ECO:0000256" key="2">
    <source>
        <dbReference type="ARBA" id="ARBA00031870"/>
    </source>
</evidence>
<dbReference type="PANTHER" id="PTHR21600">
    <property type="entry name" value="MITOCHONDRIAL RNA PSEUDOURIDINE SYNTHASE"/>
    <property type="match status" value="1"/>
</dbReference>
<gene>
    <name evidence="5" type="ORF">RASY3_04845</name>
</gene>
<proteinExistence type="predicted"/>
<comment type="catalytic activity">
    <reaction evidence="1">
        <text>a uridine in RNA = a pseudouridine in RNA</text>
        <dbReference type="Rhea" id="RHEA:48348"/>
        <dbReference type="Rhea" id="RHEA-COMP:12068"/>
        <dbReference type="Rhea" id="RHEA-COMP:12069"/>
        <dbReference type="ChEBI" id="CHEBI:65314"/>
        <dbReference type="ChEBI" id="CHEBI:65315"/>
    </reaction>
</comment>
<evidence type="ECO:0000256" key="1">
    <source>
        <dbReference type="ARBA" id="ARBA00000073"/>
    </source>
</evidence>
<protein>
    <recommendedName>
        <fullName evidence="2">RNA pseudouridylate synthase</fullName>
    </recommendedName>
    <alternativeName>
        <fullName evidence="3">RNA-uridine isomerase</fullName>
    </alternativeName>
</protein>
<evidence type="ECO:0000259" key="4">
    <source>
        <dbReference type="Pfam" id="PF00849"/>
    </source>
</evidence>
<keyword evidence="6" id="KW-1185">Reference proteome</keyword>
<dbReference type="Pfam" id="PF00849">
    <property type="entry name" value="PseudoU_synth_2"/>
    <property type="match status" value="1"/>
</dbReference>
<dbReference type="PANTHER" id="PTHR21600:SF35">
    <property type="entry name" value="PSEUDOURIDINE SYNTHASE"/>
    <property type="match status" value="1"/>
</dbReference>
<dbReference type="GO" id="GO:0000455">
    <property type="term" value="P:enzyme-directed rRNA pseudouridine synthesis"/>
    <property type="evidence" value="ECO:0007669"/>
    <property type="project" value="TreeGrafter"/>
</dbReference>
<dbReference type="PATRIC" id="fig|1341156.4.peg.1389"/>
<dbReference type="GO" id="GO:0140098">
    <property type="term" value="F:catalytic activity, acting on RNA"/>
    <property type="evidence" value="ECO:0007669"/>
    <property type="project" value="UniProtKB-ARBA"/>
</dbReference>
<sequence>MEEIYVRTLTVTQEENGATVKDILRGRGFSRRLLTRLKNSQGICLDGEKVIVTVRASAGQKITVTEPAQTVPDPNPLLEVPVLYEDGDVIVFDKPADMPVHESINHRGDTLANFFAHRCKGLTFRTVNRLDRDTAGCVCVAKTRYAANALSGSISKVYCGLIPPTKLSGGRVCAPIARERESVILRCVREDGKYSATCWQVIERRENSALCKFLLETGRTHQIRVHMAHIGLPLIGDEMYGGDCSERKGQALMCSEISFISPESGERVTVRSNRRL</sequence>
<dbReference type="GO" id="GO:0003723">
    <property type="term" value="F:RNA binding"/>
    <property type="evidence" value="ECO:0007669"/>
    <property type="project" value="InterPro"/>
</dbReference>
<dbReference type="InterPro" id="IPR020103">
    <property type="entry name" value="PsdUridine_synth_cat_dom_sf"/>
</dbReference>
<dbReference type="GO" id="GO:0009982">
    <property type="term" value="F:pseudouridine synthase activity"/>
    <property type="evidence" value="ECO:0007669"/>
    <property type="project" value="InterPro"/>
</dbReference>
<dbReference type="EMBL" id="JEOB01000002">
    <property type="protein sequence ID" value="EXM39280.1"/>
    <property type="molecule type" value="Genomic_DNA"/>
</dbReference>
<organism evidence="5 6">
    <name type="scientific">Ruminococcus albus SY3</name>
    <dbReference type="NCBI Taxonomy" id="1341156"/>
    <lineage>
        <taxon>Bacteria</taxon>
        <taxon>Bacillati</taxon>
        <taxon>Bacillota</taxon>
        <taxon>Clostridia</taxon>
        <taxon>Eubacteriales</taxon>
        <taxon>Oscillospiraceae</taxon>
        <taxon>Ruminococcus</taxon>
    </lineage>
</organism>
<evidence type="ECO:0000256" key="3">
    <source>
        <dbReference type="ARBA" id="ARBA00033164"/>
    </source>
</evidence>
<feature type="domain" description="Pseudouridine synthase RsuA/RluA-like" evidence="4">
    <location>
        <begin position="88"/>
        <end position="229"/>
    </location>
</feature>
<dbReference type="Gene3D" id="3.30.2350.10">
    <property type="entry name" value="Pseudouridine synthase"/>
    <property type="match status" value="1"/>
</dbReference>
<accession>A0A011WQI1</accession>
<dbReference type="SUPFAM" id="SSF55120">
    <property type="entry name" value="Pseudouridine synthase"/>
    <property type="match status" value="1"/>
</dbReference>
<dbReference type="AlphaFoldDB" id="A0A011WQI1"/>
<dbReference type="Proteomes" id="UP000021369">
    <property type="component" value="Unassembled WGS sequence"/>
</dbReference>
<dbReference type="RefSeq" id="WP_037285676.1">
    <property type="nucleotide sequence ID" value="NZ_JEOB01000002.1"/>
</dbReference>
<reference evidence="5 6" key="1">
    <citation type="submission" date="2013-06" db="EMBL/GenBank/DDBJ databases">
        <title>Rumen cellulosomics: divergent fiber-degrading strategies revealed by comparative genome-wide analysis of six Ruminococcal strains.</title>
        <authorList>
            <person name="Dassa B."/>
            <person name="Borovok I."/>
            <person name="Lamed R."/>
            <person name="Flint H."/>
            <person name="Yeoman C.J."/>
            <person name="White B."/>
            <person name="Bayer E.A."/>
        </authorList>
    </citation>
    <scope>NUCLEOTIDE SEQUENCE [LARGE SCALE GENOMIC DNA]</scope>
    <source>
        <strain evidence="5 6">SY3</strain>
    </source>
</reference>
<evidence type="ECO:0000313" key="5">
    <source>
        <dbReference type="EMBL" id="EXM39280.1"/>
    </source>
</evidence>
<dbReference type="CDD" id="cd02869">
    <property type="entry name" value="PseudoU_synth_RluA_like"/>
    <property type="match status" value="1"/>
</dbReference>